<evidence type="ECO:0000313" key="1">
    <source>
        <dbReference type="EMBL" id="OAG69127.1"/>
    </source>
</evidence>
<sequence>MPGVVPFGRRRACGEGVPRAPNGQGVGQQECPDARQAGIAELESPTVLRGAPLTCVESVRLFQHRQSAQAMRAVSVRR</sequence>
<protein>
    <submittedName>
        <fullName evidence="1">Uncharacterized protein</fullName>
    </submittedName>
</protein>
<dbReference type="EMBL" id="LXNG01000002">
    <property type="protein sequence ID" value="OAG69127.1"/>
    <property type="molecule type" value="Genomic_DNA"/>
</dbReference>
<evidence type="ECO:0000313" key="2">
    <source>
        <dbReference type="Proteomes" id="UP000077659"/>
    </source>
</evidence>
<dbReference type="STRING" id="1843580.A7D17_09600"/>
<comment type="caution">
    <text evidence="1">The sequence shown here is derived from an EMBL/GenBank/DDBJ whole genome shotgun (WGS) entry which is preliminary data.</text>
</comment>
<reference evidence="1 2" key="1">
    <citation type="submission" date="2016-05" db="EMBL/GenBank/DDBJ databases">
        <title>Pathogenic, phenotypic and molecular characterisation of Xanthomonas nasturtii sp. nov. and Xanthomonas floridensis sp. nov., new species of Xanthomonas associated with watercress production in Florida.</title>
        <authorList>
            <person name="Vicente J.G."/>
            <person name="Rothwell S."/>
            <person name="Holub E.B."/>
            <person name="Studholme D.J."/>
        </authorList>
    </citation>
    <scope>NUCLEOTIDE SEQUENCE [LARGE SCALE GENOMIC DNA]</scope>
    <source>
        <strain evidence="1 2">WHRI 8848</strain>
    </source>
</reference>
<organism evidence="1 2">
    <name type="scientific">Xanthomonas floridensis</name>
    <dbReference type="NCBI Taxonomy" id="1843580"/>
    <lineage>
        <taxon>Bacteria</taxon>
        <taxon>Pseudomonadati</taxon>
        <taxon>Pseudomonadota</taxon>
        <taxon>Gammaproteobacteria</taxon>
        <taxon>Lysobacterales</taxon>
        <taxon>Lysobacteraceae</taxon>
        <taxon>Xanthomonas</taxon>
    </lineage>
</organism>
<dbReference type="RefSeq" id="WP_153041875.1">
    <property type="nucleotide sequence ID" value="NZ_JAYFSN010000047.1"/>
</dbReference>
<proteinExistence type="predicted"/>
<gene>
    <name evidence="1" type="ORF">A7D17_09600</name>
</gene>
<dbReference type="AlphaFoldDB" id="A0A1A9MHM7"/>
<name>A0A1A9MHM7_9XANT</name>
<dbReference type="Proteomes" id="UP000077659">
    <property type="component" value="Unassembled WGS sequence"/>
</dbReference>
<accession>A0A1A9MHM7</accession>